<evidence type="ECO:0000313" key="8">
    <source>
        <dbReference type="EMBL" id="MFD1545254.1"/>
    </source>
</evidence>
<dbReference type="CDD" id="cd06173">
    <property type="entry name" value="MFS_MefA_like"/>
    <property type="match status" value="1"/>
</dbReference>
<comment type="caution">
    <text evidence="8">The sequence shown here is derived from an EMBL/GenBank/DDBJ whole genome shotgun (WGS) entry which is preliminary data.</text>
</comment>
<feature type="transmembrane region" description="Helical" evidence="7">
    <location>
        <begin position="232"/>
        <end position="254"/>
    </location>
</feature>
<feature type="transmembrane region" description="Helical" evidence="7">
    <location>
        <begin position="26"/>
        <end position="49"/>
    </location>
</feature>
<dbReference type="Proteomes" id="UP001597097">
    <property type="component" value="Unassembled WGS sequence"/>
</dbReference>
<dbReference type="PANTHER" id="PTHR43266:SF10">
    <property type="entry name" value="BACILYSIN EXPORTER BACE-RELATED"/>
    <property type="match status" value="1"/>
</dbReference>
<feature type="transmembrane region" description="Helical" evidence="7">
    <location>
        <begin position="391"/>
        <end position="412"/>
    </location>
</feature>
<dbReference type="RefSeq" id="WP_219532162.1">
    <property type="nucleotide sequence ID" value="NZ_JAHKRM010000013.1"/>
</dbReference>
<reference evidence="9" key="1">
    <citation type="journal article" date="2019" name="Int. J. Syst. Evol. Microbiol.">
        <title>The Global Catalogue of Microorganisms (GCM) 10K type strain sequencing project: providing services to taxonomists for standard genome sequencing and annotation.</title>
        <authorList>
            <consortium name="The Broad Institute Genomics Platform"/>
            <consortium name="The Broad Institute Genome Sequencing Center for Infectious Disease"/>
            <person name="Wu L."/>
            <person name="Ma J."/>
        </authorList>
    </citation>
    <scope>NUCLEOTIDE SEQUENCE [LARGE SCALE GENOMIC DNA]</scope>
    <source>
        <strain evidence="9">CGMCC 1.15399</strain>
    </source>
</reference>
<dbReference type="Pfam" id="PF07690">
    <property type="entry name" value="MFS_1"/>
    <property type="match status" value="1"/>
</dbReference>
<gene>
    <name evidence="8" type="ORF">ACFSJ0_50010</name>
</gene>
<keyword evidence="6 7" id="KW-0472">Membrane</keyword>
<feature type="transmembrane region" description="Helical" evidence="7">
    <location>
        <begin position="173"/>
        <end position="196"/>
    </location>
</feature>
<evidence type="ECO:0000256" key="1">
    <source>
        <dbReference type="ARBA" id="ARBA00004651"/>
    </source>
</evidence>
<name>A0ABW4GSB1_9ACTN</name>
<protein>
    <submittedName>
        <fullName evidence="8">MFS transporter</fullName>
    </submittedName>
</protein>
<evidence type="ECO:0000313" key="9">
    <source>
        <dbReference type="Proteomes" id="UP001597097"/>
    </source>
</evidence>
<keyword evidence="9" id="KW-1185">Reference proteome</keyword>
<keyword evidence="5 7" id="KW-1133">Transmembrane helix</keyword>
<dbReference type="EMBL" id="JBHUCM010000047">
    <property type="protein sequence ID" value="MFD1545254.1"/>
    <property type="molecule type" value="Genomic_DNA"/>
</dbReference>
<evidence type="ECO:0000256" key="7">
    <source>
        <dbReference type="SAM" id="Phobius"/>
    </source>
</evidence>
<feature type="transmembrane region" description="Helical" evidence="7">
    <location>
        <begin position="324"/>
        <end position="349"/>
    </location>
</feature>
<evidence type="ECO:0000256" key="6">
    <source>
        <dbReference type="ARBA" id="ARBA00023136"/>
    </source>
</evidence>
<accession>A0ABW4GSB1</accession>
<evidence type="ECO:0000256" key="2">
    <source>
        <dbReference type="ARBA" id="ARBA00022448"/>
    </source>
</evidence>
<keyword evidence="2" id="KW-0813">Transport</keyword>
<sequence length="419" mass="43495">MSSVPSRLPGIALLALLRGNPDFRRLFLASALSLTGDWFTFVALNAFVYHRTGSAGLTALLFAVESLPGILLMPLIGSLTDRLDRRRLRIVCDLAAIVPLAGLLAAFHLGSVPLALVSLAVLSVSAAVSSPIPEVVLPHLVAPDRLPLAQATLGSLYSSSLLLGAGLGGLVTAAWGSTATLLIDAVSFAASAVLIARIRRPFSTGPVTRRMRVRTDTSELWRFIRDTPTVSALLWLTAALRLCYGIVGLLPVYALERFGATDAGIGVLYLAQGVGSVLGPFLGRRLIGTSPLTGPWSRRRLLVPGGALAVFGLGYLALAQAGSLWTGIPAAMAGHLGVGACAILAINGLQLASPDHIRGRVMVTAFGLSSGLQGVSSLAVAPLTVALGMTGATRLLGVLAVGFALVWLLYALRLPEPGE</sequence>
<organism evidence="8 9">
    <name type="scientific">Nonomuraea guangzhouensis</name>
    <dbReference type="NCBI Taxonomy" id="1291555"/>
    <lineage>
        <taxon>Bacteria</taxon>
        <taxon>Bacillati</taxon>
        <taxon>Actinomycetota</taxon>
        <taxon>Actinomycetes</taxon>
        <taxon>Streptosporangiales</taxon>
        <taxon>Streptosporangiaceae</taxon>
        <taxon>Nonomuraea</taxon>
    </lineage>
</organism>
<feature type="transmembrane region" description="Helical" evidence="7">
    <location>
        <begin position="361"/>
        <end position="385"/>
    </location>
</feature>
<feature type="transmembrane region" description="Helical" evidence="7">
    <location>
        <begin position="55"/>
        <end position="76"/>
    </location>
</feature>
<dbReference type="PANTHER" id="PTHR43266">
    <property type="entry name" value="MACROLIDE-EFFLUX PROTEIN"/>
    <property type="match status" value="1"/>
</dbReference>
<dbReference type="InterPro" id="IPR011701">
    <property type="entry name" value="MFS"/>
</dbReference>
<keyword evidence="4 7" id="KW-0812">Transmembrane</keyword>
<evidence type="ECO:0000256" key="4">
    <source>
        <dbReference type="ARBA" id="ARBA00022692"/>
    </source>
</evidence>
<comment type="subcellular location">
    <subcellularLocation>
        <location evidence="1">Cell membrane</location>
        <topology evidence="1">Multi-pass membrane protein</topology>
    </subcellularLocation>
</comment>
<evidence type="ECO:0000256" key="3">
    <source>
        <dbReference type="ARBA" id="ARBA00022475"/>
    </source>
</evidence>
<proteinExistence type="predicted"/>
<feature type="transmembrane region" description="Helical" evidence="7">
    <location>
        <begin position="301"/>
        <end position="318"/>
    </location>
</feature>
<evidence type="ECO:0000256" key="5">
    <source>
        <dbReference type="ARBA" id="ARBA00022989"/>
    </source>
</evidence>
<feature type="transmembrane region" description="Helical" evidence="7">
    <location>
        <begin position="260"/>
        <end position="281"/>
    </location>
</feature>
<keyword evidence="3" id="KW-1003">Cell membrane</keyword>